<dbReference type="AlphaFoldDB" id="A0AA37SZK8"/>
<organism evidence="1 2">
    <name type="scientific">Agaribacter marinus</name>
    <dbReference type="NCBI Taxonomy" id="1431249"/>
    <lineage>
        <taxon>Bacteria</taxon>
        <taxon>Pseudomonadati</taxon>
        <taxon>Pseudomonadota</taxon>
        <taxon>Gammaproteobacteria</taxon>
        <taxon>Alteromonadales</taxon>
        <taxon>Alteromonadaceae</taxon>
        <taxon>Agaribacter</taxon>
    </lineage>
</organism>
<dbReference type="SUPFAM" id="SSF53474">
    <property type="entry name" value="alpha/beta-Hydrolases"/>
    <property type="match status" value="1"/>
</dbReference>
<comment type="caution">
    <text evidence="1">The sequence shown here is derived from an EMBL/GenBank/DDBJ whole genome shotgun (WGS) entry which is preliminary data.</text>
</comment>
<evidence type="ECO:0000313" key="1">
    <source>
        <dbReference type="EMBL" id="GLR72673.1"/>
    </source>
</evidence>
<dbReference type="InterPro" id="IPR029058">
    <property type="entry name" value="AB_hydrolase_fold"/>
</dbReference>
<gene>
    <name evidence="1" type="ORF">GCM10007852_35810</name>
</gene>
<dbReference type="EMBL" id="BSOT01000012">
    <property type="protein sequence ID" value="GLR72673.1"/>
    <property type="molecule type" value="Genomic_DNA"/>
</dbReference>
<sequence>MLTIVVSDIFGKTPALERLSYQIQKNVVIFDPYDSKLMDFKTEKVAYAFFTEQVGLGLYTEQLKAFIAAQVDPIHLIGFSVGASAIWNLSAYDEFDSIKMASCYYGSQIRRNAAIEPVFPMELIFPTMEKHFSINEVIERLSQSPNLVLRQTQYYHGFMNELSVNFDRQAYKSEIKLLSEYAYKNC</sequence>
<accession>A0AA37SZK8</accession>
<reference evidence="1" key="1">
    <citation type="journal article" date="2014" name="Int. J. Syst. Evol. Microbiol.">
        <title>Complete genome sequence of Corynebacterium casei LMG S-19264T (=DSM 44701T), isolated from a smear-ripened cheese.</title>
        <authorList>
            <consortium name="US DOE Joint Genome Institute (JGI-PGF)"/>
            <person name="Walter F."/>
            <person name="Albersmeier A."/>
            <person name="Kalinowski J."/>
            <person name="Ruckert C."/>
        </authorList>
    </citation>
    <scope>NUCLEOTIDE SEQUENCE</scope>
    <source>
        <strain evidence="1">NBRC 110023</strain>
    </source>
</reference>
<keyword evidence="1" id="KW-0378">Hydrolase</keyword>
<evidence type="ECO:0000313" key="2">
    <source>
        <dbReference type="Proteomes" id="UP001156601"/>
    </source>
</evidence>
<name>A0AA37SZK8_9ALTE</name>
<reference evidence="1" key="2">
    <citation type="submission" date="2023-01" db="EMBL/GenBank/DDBJ databases">
        <title>Draft genome sequence of Agaribacter marinus strain NBRC 110023.</title>
        <authorList>
            <person name="Sun Q."/>
            <person name="Mori K."/>
        </authorList>
    </citation>
    <scope>NUCLEOTIDE SEQUENCE</scope>
    <source>
        <strain evidence="1">NBRC 110023</strain>
    </source>
</reference>
<proteinExistence type="predicted"/>
<protein>
    <submittedName>
        <fullName evidence="1">Dienelactone hydrolase</fullName>
    </submittedName>
</protein>
<dbReference type="GO" id="GO:0016787">
    <property type="term" value="F:hydrolase activity"/>
    <property type="evidence" value="ECO:0007669"/>
    <property type="project" value="UniProtKB-KW"/>
</dbReference>
<dbReference type="RefSeq" id="WP_284219087.1">
    <property type="nucleotide sequence ID" value="NZ_BSOT01000012.1"/>
</dbReference>
<keyword evidence="2" id="KW-1185">Reference proteome</keyword>
<dbReference type="Proteomes" id="UP001156601">
    <property type="component" value="Unassembled WGS sequence"/>
</dbReference>